<dbReference type="EMBL" id="CACVKT020007531">
    <property type="protein sequence ID" value="CAC5408411.1"/>
    <property type="molecule type" value="Genomic_DNA"/>
</dbReference>
<evidence type="ECO:0000256" key="1">
    <source>
        <dbReference type="ARBA" id="ARBA00004613"/>
    </source>
</evidence>
<dbReference type="Pfam" id="PF00386">
    <property type="entry name" value="C1q"/>
    <property type="match status" value="1"/>
</dbReference>
<feature type="coiled-coil region" evidence="4">
    <location>
        <begin position="141"/>
        <end position="168"/>
    </location>
</feature>
<dbReference type="GO" id="GO:0005576">
    <property type="term" value="C:extracellular region"/>
    <property type="evidence" value="ECO:0007669"/>
    <property type="project" value="UniProtKB-SubCell"/>
</dbReference>
<name>A0A6J8DLN0_MYTCO</name>
<evidence type="ECO:0000256" key="2">
    <source>
        <dbReference type="ARBA" id="ARBA00022525"/>
    </source>
</evidence>
<dbReference type="PRINTS" id="PR00007">
    <property type="entry name" value="COMPLEMNTC1Q"/>
</dbReference>
<dbReference type="PANTHER" id="PTHR22923">
    <property type="entry name" value="CEREBELLIN-RELATED"/>
    <property type="match status" value="1"/>
</dbReference>
<dbReference type="InterPro" id="IPR001073">
    <property type="entry name" value="C1q_dom"/>
</dbReference>
<reference evidence="7 8" key="1">
    <citation type="submission" date="2020-06" db="EMBL/GenBank/DDBJ databases">
        <authorList>
            <person name="Li R."/>
            <person name="Bekaert M."/>
        </authorList>
    </citation>
    <scope>NUCLEOTIDE SEQUENCE [LARGE SCALE GENOMIC DNA]</scope>
    <source>
        <strain evidence="8">wild</strain>
    </source>
</reference>
<dbReference type="Proteomes" id="UP000507470">
    <property type="component" value="Unassembled WGS sequence"/>
</dbReference>
<dbReference type="InterPro" id="IPR008983">
    <property type="entry name" value="Tumour_necrosis_fac-like_dom"/>
</dbReference>
<organism evidence="7 8">
    <name type="scientific">Mytilus coruscus</name>
    <name type="common">Sea mussel</name>
    <dbReference type="NCBI Taxonomy" id="42192"/>
    <lineage>
        <taxon>Eukaryota</taxon>
        <taxon>Metazoa</taxon>
        <taxon>Spiralia</taxon>
        <taxon>Lophotrochozoa</taxon>
        <taxon>Mollusca</taxon>
        <taxon>Bivalvia</taxon>
        <taxon>Autobranchia</taxon>
        <taxon>Pteriomorphia</taxon>
        <taxon>Mytilida</taxon>
        <taxon>Mytiloidea</taxon>
        <taxon>Mytilidae</taxon>
        <taxon>Mytilinae</taxon>
        <taxon>Mytilus</taxon>
    </lineage>
</organism>
<gene>
    <name evidence="7" type="ORF">MCOR_41804</name>
</gene>
<accession>A0A6J8DLN0</accession>
<keyword evidence="2" id="KW-0964">Secreted</keyword>
<dbReference type="InterPro" id="IPR050822">
    <property type="entry name" value="Cerebellin_Synaptic_Org"/>
</dbReference>
<protein>
    <submittedName>
        <fullName evidence="7">C1QL</fullName>
    </submittedName>
</protein>
<proteinExistence type="predicted"/>
<dbReference type="PANTHER" id="PTHR22923:SF116">
    <property type="entry name" value="C1Q DOMAIN-CONTAINING PROTEIN"/>
    <property type="match status" value="1"/>
</dbReference>
<dbReference type="PROSITE" id="PS50871">
    <property type="entry name" value="C1Q"/>
    <property type="match status" value="1"/>
</dbReference>
<keyword evidence="3 5" id="KW-0732">Signal</keyword>
<feature type="domain" description="C1q" evidence="6">
    <location>
        <begin position="165"/>
        <end position="295"/>
    </location>
</feature>
<evidence type="ECO:0000256" key="4">
    <source>
        <dbReference type="SAM" id="Coils"/>
    </source>
</evidence>
<evidence type="ECO:0000313" key="8">
    <source>
        <dbReference type="Proteomes" id="UP000507470"/>
    </source>
</evidence>
<evidence type="ECO:0000259" key="6">
    <source>
        <dbReference type="PROSITE" id="PS50871"/>
    </source>
</evidence>
<evidence type="ECO:0000313" key="7">
    <source>
        <dbReference type="EMBL" id="CAC5408411.1"/>
    </source>
</evidence>
<dbReference type="AlphaFoldDB" id="A0A6J8DLN0"/>
<keyword evidence="8" id="KW-1185">Reference proteome</keyword>
<sequence length="295" mass="33401">MKISALFVLLFVKLTISNPDHSKVKRLSNDGKSNPLTWFILQQFSALGNKLEKLREVIDENRKNADTKVSVLQDKLEKLGSNLETPKPQDNDNKLIKQIEDFKKNGLKKIETIAAKNGKELDSFRKEIDAIKNGMVKKANFRQLENRVRTIQQNVQQMQSQMANSRRSSIVFFAFLKNDLYAVGSEVLKFADVRINKGGAFNPSTGVFTAPKQGNYQMSCTIMGFAGHEFFYLVMKNGSVYSYGTTSSGGHFNTETSLILMNLRKGDRVYIQHRHIASRVHANKNSYFSGYLISV</sequence>
<evidence type="ECO:0000256" key="5">
    <source>
        <dbReference type="SAM" id="SignalP"/>
    </source>
</evidence>
<dbReference type="SMART" id="SM00110">
    <property type="entry name" value="C1Q"/>
    <property type="match status" value="1"/>
</dbReference>
<feature type="signal peptide" evidence="5">
    <location>
        <begin position="1"/>
        <end position="17"/>
    </location>
</feature>
<dbReference type="SUPFAM" id="SSF49842">
    <property type="entry name" value="TNF-like"/>
    <property type="match status" value="1"/>
</dbReference>
<keyword evidence="4" id="KW-0175">Coiled coil</keyword>
<feature type="chain" id="PRO_5026797177" evidence="5">
    <location>
        <begin position="18"/>
        <end position="295"/>
    </location>
</feature>
<comment type="subcellular location">
    <subcellularLocation>
        <location evidence="1">Secreted</location>
    </subcellularLocation>
</comment>
<dbReference type="Gene3D" id="2.60.120.40">
    <property type="match status" value="1"/>
</dbReference>
<dbReference type="OrthoDB" id="6154955at2759"/>
<evidence type="ECO:0000256" key="3">
    <source>
        <dbReference type="ARBA" id="ARBA00022729"/>
    </source>
</evidence>